<name>A0ABZ0XX34_9BURK</name>
<feature type="transmembrane region" description="Helical" evidence="1">
    <location>
        <begin position="435"/>
        <end position="455"/>
    </location>
</feature>
<keyword evidence="1" id="KW-0812">Transmembrane</keyword>
<evidence type="ECO:0000313" key="2">
    <source>
        <dbReference type="EMBL" id="WQH04008.1"/>
    </source>
</evidence>
<feature type="transmembrane region" description="Helical" evidence="1">
    <location>
        <begin position="505"/>
        <end position="526"/>
    </location>
</feature>
<accession>A0ABZ0XX34</accession>
<reference evidence="2 3" key="1">
    <citation type="submission" date="2023-11" db="EMBL/GenBank/DDBJ databases">
        <title>MicrobeMod: A computational toolkit for identifying prokaryotic methylation and restriction-modification with nanopore sequencing.</title>
        <authorList>
            <person name="Crits-Christoph A."/>
            <person name="Kang S.C."/>
            <person name="Lee H."/>
            <person name="Ostrov N."/>
        </authorList>
    </citation>
    <scope>NUCLEOTIDE SEQUENCE [LARGE SCALE GENOMIC DNA]</scope>
    <source>
        <strain evidence="2 3">ATCC 25935</strain>
    </source>
</reference>
<evidence type="ECO:0000313" key="3">
    <source>
        <dbReference type="Proteomes" id="UP001326110"/>
    </source>
</evidence>
<feature type="transmembrane region" description="Helical" evidence="1">
    <location>
        <begin position="475"/>
        <end position="493"/>
    </location>
</feature>
<feature type="transmembrane region" description="Helical" evidence="1">
    <location>
        <begin position="532"/>
        <end position="553"/>
    </location>
</feature>
<dbReference type="Pfam" id="PF03929">
    <property type="entry name" value="PepSY_TM"/>
    <property type="match status" value="1"/>
</dbReference>
<dbReference type="Proteomes" id="UP001326110">
    <property type="component" value="Chromosome"/>
</dbReference>
<sequence>MFPVGGGWRQTMAWLHTWTGLLAGWLLLVMCLTGSAAYYRDEISLWMQPAWHAGVAARTTADGQREAARFALAHLQHTAPQADSWIIDLPQPRKPYTEISWTSARGQRLGPGAGRPGGNFESAALDGAGQLLPAERATRGGGFFAVFHFTLHYLPVRWGRWITSIATMVMLVALVSGVITHRRFFADFFTFRPGKGQRSWLDAHNALAVLALPYHAMICYSGLATLMLLTMPAAVNQLYPDNRGDFVRAALPQAPPLVAASGRPALLADTGPVLEQAYARWNGGLATRLTVQRPNDAAARYIVQRDEAERLSSERQSLVFDGVAGTVIGGSGAARSSATPSEASPLGAAAAAATASINAASVAAAPASAASTVTASVAAPSVVEPSAAAASADVPSGAAASAAAASAAAASAAAQTRNTLVGLHLGHFADPLLRALLFACGLGACALMGTGVLLWTVKARLRPRPPAGLRLAESLNLVTLAALPAAMAGYFWLNRLLPDTMARRAAAEIDGFFMLWGMLAVAALAWPSRRMWMVQLLLGAALFAALPVLNLVTAPADAHVALLDIGTGMVAATDAGLLLCGALLGWAGWRLRPRVVAP</sequence>
<dbReference type="PANTHER" id="PTHR34219:SF4">
    <property type="entry name" value="PEPSY DOMAIN-CONTAINING PROTEIN"/>
    <property type="match status" value="1"/>
</dbReference>
<keyword evidence="3" id="KW-1185">Reference proteome</keyword>
<dbReference type="GeneID" id="43166826"/>
<dbReference type="EMBL" id="CP140152">
    <property type="protein sequence ID" value="WQH04008.1"/>
    <property type="molecule type" value="Genomic_DNA"/>
</dbReference>
<gene>
    <name evidence="2" type="ORF">SR858_23630</name>
</gene>
<feature type="transmembrane region" description="Helical" evidence="1">
    <location>
        <begin position="565"/>
        <end position="589"/>
    </location>
</feature>
<dbReference type="PANTHER" id="PTHR34219">
    <property type="entry name" value="IRON-REGULATED INNER MEMBRANE PROTEIN-RELATED"/>
    <property type="match status" value="1"/>
</dbReference>
<evidence type="ECO:0000256" key="1">
    <source>
        <dbReference type="SAM" id="Phobius"/>
    </source>
</evidence>
<dbReference type="RefSeq" id="WP_154820004.1">
    <property type="nucleotide sequence ID" value="NZ_CP140152.1"/>
</dbReference>
<organism evidence="2 3">
    <name type="scientific">Duganella zoogloeoides</name>
    <dbReference type="NCBI Taxonomy" id="75659"/>
    <lineage>
        <taxon>Bacteria</taxon>
        <taxon>Pseudomonadati</taxon>
        <taxon>Pseudomonadota</taxon>
        <taxon>Betaproteobacteria</taxon>
        <taxon>Burkholderiales</taxon>
        <taxon>Oxalobacteraceae</taxon>
        <taxon>Telluria group</taxon>
        <taxon>Duganella</taxon>
    </lineage>
</organism>
<feature type="transmembrane region" description="Helical" evidence="1">
    <location>
        <begin position="161"/>
        <end position="185"/>
    </location>
</feature>
<dbReference type="InterPro" id="IPR005625">
    <property type="entry name" value="PepSY-ass_TM"/>
</dbReference>
<keyword evidence="1" id="KW-1133">Transmembrane helix</keyword>
<protein>
    <submittedName>
        <fullName evidence="2">PepSY-associated TM helix domain-containing protein</fullName>
    </submittedName>
</protein>
<keyword evidence="1" id="KW-0472">Membrane</keyword>
<proteinExistence type="predicted"/>
<feature type="transmembrane region" description="Helical" evidence="1">
    <location>
        <begin position="20"/>
        <end position="39"/>
    </location>
</feature>